<dbReference type="AlphaFoldDB" id="A0A1T5NYP4"/>
<keyword evidence="7" id="KW-0687">Ribonucleoprotein</keyword>
<comment type="catalytic activity">
    <reaction evidence="6">
        <text>L-lysyl-[protein] + 3 S-adenosyl-L-methionine = N(6),N(6),N(6)-trimethyl-L-lysyl-[protein] + 3 S-adenosyl-L-homocysteine + 3 H(+)</text>
        <dbReference type="Rhea" id="RHEA:54192"/>
        <dbReference type="Rhea" id="RHEA-COMP:9752"/>
        <dbReference type="Rhea" id="RHEA-COMP:13826"/>
        <dbReference type="ChEBI" id="CHEBI:15378"/>
        <dbReference type="ChEBI" id="CHEBI:29969"/>
        <dbReference type="ChEBI" id="CHEBI:57856"/>
        <dbReference type="ChEBI" id="CHEBI:59789"/>
        <dbReference type="ChEBI" id="CHEBI:61961"/>
    </reaction>
</comment>
<protein>
    <recommendedName>
        <fullName evidence="6">Ribosomal protein L11 methyltransferase</fullName>
        <shortName evidence="6">L11 Mtase</shortName>
        <ecNumber evidence="6">2.1.1.-</ecNumber>
    </recommendedName>
</protein>
<reference evidence="7 8" key="1">
    <citation type="submission" date="2017-02" db="EMBL/GenBank/DDBJ databases">
        <authorList>
            <person name="Peterson S.W."/>
        </authorList>
    </citation>
    <scope>NUCLEOTIDE SEQUENCE [LARGE SCALE GENOMIC DNA]</scope>
    <source>
        <strain evidence="7 8">DSM 18108</strain>
    </source>
</reference>
<proteinExistence type="inferred from homology"/>
<dbReference type="EMBL" id="FUZZ01000002">
    <property type="protein sequence ID" value="SKD05595.1"/>
    <property type="molecule type" value="Genomic_DNA"/>
</dbReference>
<dbReference type="PANTHER" id="PTHR43648:SF1">
    <property type="entry name" value="ELECTRON TRANSFER FLAVOPROTEIN BETA SUBUNIT LYSINE METHYLTRANSFERASE"/>
    <property type="match status" value="1"/>
</dbReference>
<feature type="binding site" evidence="6">
    <location>
        <position position="208"/>
    </location>
    <ligand>
        <name>S-adenosyl-L-methionine</name>
        <dbReference type="ChEBI" id="CHEBI:59789"/>
    </ligand>
</feature>
<keyword evidence="3 6" id="KW-0489">Methyltransferase</keyword>
<dbReference type="GO" id="GO:0032259">
    <property type="term" value="P:methylation"/>
    <property type="evidence" value="ECO:0007669"/>
    <property type="project" value="UniProtKB-KW"/>
</dbReference>
<comment type="function">
    <text evidence="6">Methylates ribosomal protein L11.</text>
</comment>
<dbReference type="HAMAP" id="MF_00735">
    <property type="entry name" value="Methyltr_PrmA"/>
    <property type="match status" value="1"/>
</dbReference>
<dbReference type="InterPro" id="IPR004498">
    <property type="entry name" value="Ribosomal_PrmA_MeTrfase"/>
</dbReference>
<evidence type="ECO:0000256" key="1">
    <source>
        <dbReference type="ARBA" id="ARBA00009741"/>
    </source>
</evidence>
<keyword evidence="8" id="KW-1185">Reference proteome</keyword>
<dbReference type="STRING" id="393003.SAMN05660461_3142"/>
<feature type="binding site" evidence="6">
    <location>
        <position position="166"/>
    </location>
    <ligand>
        <name>S-adenosyl-L-methionine</name>
        <dbReference type="ChEBI" id="CHEBI:59789"/>
    </ligand>
</feature>
<dbReference type="Gene3D" id="3.40.50.150">
    <property type="entry name" value="Vaccinia Virus protein VP39"/>
    <property type="match status" value="1"/>
</dbReference>
<evidence type="ECO:0000256" key="5">
    <source>
        <dbReference type="ARBA" id="ARBA00022691"/>
    </source>
</evidence>
<comment type="subcellular location">
    <subcellularLocation>
        <location evidence="6">Cytoplasm</location>
    </subcellularLocation>
</comment>
<evidence type="ECO:0000256" key="4">
    <source>
        <dbReference type="ARBA" id="ARBA00022679"/>
    </source>
</evidence>
<dbReference type="Pfam" id="PF06325">
    <property type="entry name" value="PrmA"/>
    <property type="match status" value="1"/>
</dbReference>
<evidence type="ECO:0000313" key="7">
    <source>
        <dbReference type="EMBL" id="SKD05595.1"/>
    </source>
</evidence>
<comment type="similarity">
    <text evidence="1 6">Belongs to the methyltransferase superfamily. PrmA family.</text>
</comment>
<dbReference type="PIRSF" id="PIRSF000401">
    <property type="entry name" value="RPL11_MTase"/>
    <property type="match status" value="1"/>
</dbReference>
<keyword evidence="7" id="KW-0689">Ribosomal protein</keyword>
<keyword evidence="4 6" id="KW-0808">Transferase</keyword>
<evidence type="ECO:0000256" key="6">
    <source>
        <dbReference type="HAMAP-Rule" id="MF_00735"/>
    </source>
</evidence>
<organism evidence="7 8">
    <name type="scientific">Chitinophaga ginsengisegetis</name>
    <dbReference type="NCBI Taxonomy" id="393003"/>
    <lineage>
        <taxon>Bacteria</taxon>
        <taxon>Pseudomonadati</taxon>
        <taxon>Bacteroidota</taxon>
        <taxon>Chitinophagia</taxon>
        <taxon>Chitinophagales</taxon>
        <taxon>Chitinophagaceae</taxon>
        <taxon>Chitinophaga</taxon>
    </lineage>
</organism>
<evidence type="ECO:0000313" key="8">
    <source>
        <dbReference type="Proteomes" id="UP000190166"/>
    </source>
</evidence>
<dbReference type="RefSeq" id="WP_079470428.1">
    <property type="nucleotide sequence ID" value="NZ_FUZZ01000002.1"/>
</dbReference>
<feature type="binding site" evidence="6">
    <location>
        <position position="123"/>
    </location>
    <ligand>
        <name>S-adenosyl-L-methionine</name>
        <dbReference type="ChEBI" id="CHEBI:59789"/>
    </ligand>
</feature>
<name>A0A1T5NYP4_9BACT</name>
<dbReference type="NCBIfam" id="NF001785">
    <property type="entry name" value="PRK00517.2-2"/>
    <property type="match status" value="1"/>
</dbReference>
<feature type="binding site" evidence="6">
    <location>
        <position position="144"/>
    </location>
    <ligand>
        <name>S-adenosyl-L-methionine</name>
        <dbReference type="ChEBI" id="CHEBI:59789"/>
    </ligand>
</feature>
<dbReference type="EC" id="2.1.1.-" evidence="6"/>
<dbReference type="GO" id="GO:0005737">
    <property type="term" value="C:cytoplasm"/>
    <property type="evidence" value="ECO:0007669"/>
    <property type="project" value="UniProtKB-SubCell"/>
</dbReference>
<dbReference type="InterPro" id="IPR029063">
    <property type="entry name" value="SAM-dependent_MTases_sf"/>
</dbReference>
<dbReference type="PANTHER" id="PTHR43648">
    <property type="entry name" value="ELECTRON TRANSFER FLAVOPROTEIN BETA SUBUNIT LYSINE METHYLTRANSFERASE"/>
    <property type="match status" value="1"/>
</dbReference>
<dbReference type="Proteomes" id="UP000190166">
    <property type="component" value="Unassembled WGS sequence"/>
</dbReference>
<accession>A0A1T5NYP4</accession>
<keyword evidence="2 6" id="KW-0963">Cytoplasm</keyword>
<evidence type="ECO:0000256" key="2">
    <source>
        <dbReference type="ARBA" id="ARBA00022490"/>
    </source>
</evidence>
<sequence>MSYIAITMRAGAEQTDLLIAQLSELKYEGFEEQPDTLIAYIPAADFDEAALQQQLEAHGVTYTKETILPVNWNALWESNFQPVQVDSFCGIRAEFHPPFDPQPAYEIIITPKMAFGTGHHATTASMIKLMEPLDFKGKKVFDFGTGTGILAILAEMMGADTVDAIDYDEWSVNNTLENLTANGMNKVKVWQADNLDAITGKYDILLANINYNILLKFMGDMRHLLVPGGKLLLSGILPTDEENIAAAAVSTGFIMEGRIEKDNWLALQFYVPSTK</sequence>
<keyword evidence="5 6" id="KW-0949">S-adenosyl-L-methionine</keyword>
<dbReference type="InterPro" id="IPR050078">
    <property type="entry name" value="Ribosomal_L11_MeTrfase_PrmA"/>
</dbReference>
<dbReference type="CDD" id="cd02440">
    <property type="entry name" value="AdoMet_MTases"/>
    <property type="match status" value="1"/>
</dbReference>
<evidence type="ECO:0000256" key="3">
    <source>
        <dbReference type="ARBA" id="ARBA00022603"/>
    </source>
</evidence>
<dbReference type="SUPFAM" id="SSF53335">
    <property type="entry name" value="S-adenosyl-L-methionine-dependent methyltransferases"/>
    <property type="match status" value="1"/>
</dbReference>
<gene>
    <name evidence="6" type="primary">prmA</name>
    <name evidence="7" type="ORF">SAMN05660461_3142</name>
</gene>
<dbReference type="GO" id="GO:0016279">
    <property type="term" value="F:protein-lysine N-methyltransferase activity"/>
    <property type="evidence" value="ECO:0007669"/>
    <property type="project" value="TreeGrafter"/>
</dbReference>
<dbReference type="GO" id="GO:0005840">
    <property type="term" value="C:ribosome"/>
    <property type="evidence" value="ECO:0007669"/>
    <property type="project" value="UniProtKB-KW"/>
</dbReference>